<dbReference type="HOGENOM" id="CLU_2131076_0_0_1"/>
<sequence>MSSADSTRNVLAFDIYGTILNTNSVGVTLQSLLSISEDQANAVCLLWRRYQLEYTWRLNSMGVYEPFDVVTSNALQHALSEHGHPHDEQLTAQIMASYNHLKP</sequence>
<dbReference type="InterPro" id="IPR036412">
    <property type="entry name" value="HAD-like_sf"/>
</dbReference>
<dbReference type="Proteomes" id="UP000053257">
    <property type="component" value="Unassembled WGS sequence"/>
</dbReference>
<proteinExistence type="predicted"/>
<dbReference type="SUPFAM" id="SSF56784">
    <property type="entry name" value="HAD-like"/>
    <property type="match status" value="1"/>
</dbReference>
<dbReference type="Gene3D" id="3.40.50.1000">
    <property type="entry name" value="HAD superfamily/HAD-like"/>
    <property type="match status" value="1"/>
</dbReference>
<reference evidence="1 2" key="1">
    <citation type="journal article" date="2014" name="PLoS Genet.">
        <title>Analysis of the Phlebiopsis gigantea genome, transcriptome and secretome provides insight into its pioneer colonization strategies of wood.</title>
        <authorList>
            <person name="Hori C."/>
            <person name="Ishida T."/>
            <person name="Igarashi K."/>
            <person name="Samejima M."/>
            <person name="Suzuki H."/>
            <person name="Master E."/>
            <person name="Ferreira P."/>
            <person name="Ruiz-Duenas F.J."/>
            <person name="Held B."/>
            <person name="Canessa P."/>
            <person name="Larrondo L.F."/>
            <person name="Schmoll M."/>
            <person name="Druzhinina I.S."/>
            <person name="Kubicek C.P."/>
            <person name="Gaskell J.A."/>
            <person name="Kersten P."/>
            <person name="St John F."/>
            <person name="Glasner J."/>
            <person name="Sabat G."/>
            <person name="Splinter BonDurant S."/>
            <person name="Syed K."/>
            <person name="Yadav J."/>
            <person name="Mgbeahuruike A.C."/>
            <person name="Kovalchuk A."/>
            <person name="Asiegbu F.O."/>
            <person name="Lackner G."/>
            <person name="Hoffmeister D."/>
            <person name="Rencoret J."/>
            <person name="Gutierrez A."/>
            <person name="Sun H."/>
            <person name="Lindquist E."/>
            <person name="Barry K."/>
            <person name="Riley R."/>
            <person name="Grigoriev I.V."/>
            <person name="Henrissat B."/>
            <person name="Kues U."/>
            <person name="Berka R.M."/>
            <person name="Martinez A.T."/>
            <person name="Covert S.F."/>
            <person name="Blanchette R.A."/>
            <person name="Cullen D."/>
        </authorList>
    </citation>
    <scope>NUCLEOTIDE SEQUENCE [LARGE SCALE GENOMIC DNA]</scope>
    <source>
        <strain evidence="1 2">11061_1 CR5-6</strain>
    </source>
</reference>
<keyword evidence="2" id="KW-1185">Reference proteome</keyword>
<dbReference type="InterPro" id="IPR023198">
    <property type="entry name" value="PGP-like_dom2"/>
</dbReference>
<protein>
    <recommendedName>
        <fullName evidence="3">Haloacid dehalogenase</fullName>
    </recommendedName>
</protein>
<accession>A0A0C3P8Z0</accession>
<evidence type="ECO:0008006" key="3">
    <source>
        <dbReference type="Google" id="ProtNLM"/>
    </source>
</evidence>
<gene>
    <name evidence="1" type="ORF">PHLGIDRAFT_20708</name>
</gene>
<dbReference type="EMBL" id="KN840916">
    <property type="protein sequence ID" value="KIP01123.1"/>
    <property type="molecule type" value="Genomic_DNA"/>
</dbReference>
<name>A0A0C3P8Z0_PHLG1</name>
<dbReference type="Gene3D" id="1.10.150.240">
    <property type="entry name" value="Putative phosphatase, domain 2"/>
    <property type="match status" value="1"/>
</dbReference>
<dbReference type="STRING" id="745531.A0A0C3P8Z0"/>
<evidence type="ECO:0000313" key="1">
    <source>
        <dbReference type="EMBL" id="KIP01123.1"/>
    </source>
</evidence>
<organism evidence="1 2">
    <name type="scientific">Phlebiopsis gigantea (strain 11061_1 CR5-6)</name>
    <name type="common">White-rot fungus</name>
    <name type="synonym">Peniophora gigantea</name>
    <dbReference type="NCBI Taxonomy" id="745531"/>
    <lineage>
        <taxon>Eukaryota</taxon>
        <taxon>Fungi</taxon>
        <taxon>Dikarya</taxon>
        <taxon>Basidiomycota</taxon>
        <taxon>Agaricomycotina</taxon>
        <taxon>Agaricomycetes</taxon>
        <taxon>Polyporales</taxon>
        <taxon>Phanerochaetaceae</taxon>
        <taxon>Phlebiopsis</taxon>
    </lineage>
</organism>
<dbReference type="AlphaFoldDB" id="A0A0C3P8Z0"/>
<dbReference type="OrthoDB" id="3256520at2759"/>
<dbReference type="InterPro" id="IPR023214">
    <property type="entry name" value="HAD_sf"/>
</dbReference>
<evidence type="ECO:0000313" key="2">
    <source>
        <dbReference type="Proteomes" id="UP000053257"/>
    </source>
</evidence>